<evidence type="ECO:0000256" key="3">
    <source>
        <dbReference type="ARBA" id="ARBA00022643"/>
    </source>
</evidence>
<evidence type="ECO:0000259" key="5">
    <source>
        <dbReference type="SMART" id="SM00903"/>
    </source>
</evidence>
<protein>
    <submittedName>
        <fullName evidence="6">Flavin reductase family protein</fullName>
    </submittedName>
</protein>
<organism evidence="6 7">
    <name type="scientific">Agrobacterium tumefaciens</name>
    <dbReference type="NCBI Taxonomy" id="358"/>
    <lineage>
        <taxon>Bacteria</taxon>
        <taxon>Pseudomonadati</taxon>
        <taxon>Pseudomonadota</taxon>
        <taxon>Alphaproteobacteria</taxon>
        <taxon>Hyphomicrobiales</taxon>
        <taxon>Rhizobiaceae</taxon>
        <taxon>Rhizobium/Agrobacterium group</taxon>
        <taxon>Agrobacterium</taxon>
        <taxon>Agrobacterium tumefaciens complex</taxon>
    </lineage>
</organism>
<dbReference type="SUPFAM" id="SSF50475">
    <property type="entry name" value="FMN-binding split barrel"/>
    <property type="match status" value="1"/>
</dbReference>
<proteinExistence type="inferred from homology"/>
<evidence type="ECO:0000256" key="2">
    <source>
        <dbReference type="ARBA" id="ARBA00022630"/>
    </source>
</evidence>
<keyword evidence="2" id="KW-0285">Flavoprotein</keyword>
<dbReference type="Proteomes" id="UP000702952">
    <property type="component" value="Unassembled WGS sequence"/>
</dbReference>
<dbReference type="PANTHER" id="PTHR33798:SF5">
    <property type="entry name" value="FLAVIN REDUCTASE LIKE DOMAIN-CONTAINING PROTEIN"/>
    <property type="match status" value="1"/>
</dbReference>
<dbReference type="GO" id="GO:0016646">
    <property type="term" value="F:oxidoreductase activity, acting on the CH-NH group of donors, NAD or NADP as acceptor"/>
    <property type="evidence" value="ECO:0007669"/>
    <property type="project" value="UniProtKB-ARBA"/>
</dbReference>
<dbReference type="PANTHER" id="PTHR33798">
    <property type="entry name" value="FLAVOPROTEIN OXYGENASE"/>
    <property type="match status" value="1"/>
</dbReference>
<evidence type="ECO:0000313" key="7">
    <source>
        <dbReference type="Proteomes" id="UP000702952"/>
    </source>
</evidence>
<keyword evidence="3" id="KW-0288">FMN</keyword>
<dbReference type="SMART" id="SM00903">
    <property type="entry name" value="Flavin_Reduct"/>
    <property type="match status" value="1"/>
</dbReference>
<gene>
    <name evidence="6" type="ORF">G6M46_14520</name>
</gene>
<comment type="similarity">
    <text evidence="4">Belongs to the flavoredoxin family.</text>
</comment>
<comment type="caution">
    <text evidence="6">The sequence shown here is derived from an EMBL/GenBank/DDBJ whole genome shotgun (WGS) entry which is preliminary data.</text>
</comment>
<dbReference type="Gene3D" id="2.30.110.10">
    <property type="entry name" value="Electron Transport, Fmn-binding Protein, Chain A"/>
    <property type="match status" value="1"/>
</dbReference>
<feature type="domain" description="Flavin reductase like" evidence="5">
    <location>
        <begin position="19"/>
        <end position="175"/>
    </location>
</feature>
<sequence>MIIDSKDLDANQAYKLLIATVVPRAIGWLSTVSVDGVANLAPFSFFTVVGRKPPVLSISMQPRSDGITLKDSFINIRDTREFVANLVTLPIAEQMHRSAVEHPSEVDEFEITGLEKAPSVIVKPPRVALAPVAMECVLERIIPVGDQGDHVVWGEVVRFHIRDDIYLENGRIDTAAVAPVGRLAAEYTLVENVFTTPLDLDILVARQGARMHRLDGKPADWSAVAQKNWSASGSVIGD</sequence>
<dbReference type="GO" id="GO:0010181">
    <property type="term" value="F:FMN binding"/>
    <property type="evidence" value="ECO:0007669"/>
    <property type="project" value="InterPro"/>
</dbReference>
<dbReference type="InterPro" id="IPR012349">
    <property type="entry name" value="Split_barrel_FMN-bd"/>
</dbReference>
<evidence type="ECO:0000256" key="4">
    <source>
        <dbReference type="ARBA" id="ARBA00038054"/>
    </source>
</evidence>
<dbReference type="Pfam" id="PF01613">
    <property type="entry name" value="Flavin_Reduct"/>
    <property type="match status" value="1"/>
</dbReference>
<dbReference type="RefSeq" id="WP_065658886.1">
    <property type="nucleotide sequence ID" value="NZ_CP123840.1"/>
</dbReference>
<comment type="cofactor">
    <cofactor evidence="1">
        <name>FMN</name>
        <dbReference type="ChEBI" id="CHEBI:58210"/>
    </cofactor>
</comment>
<dbReference type="EMBL" id="JAAMAY010000024">
    <property type="protein sequence ID" value="NTC29360.1"/>
    <property type="molecule type" value="Genomic_DNA"/>
</dbReference>
<reference evidence="6" key="1">
    <citation type="journal article" date="2020" name="Science">
        <title>Unexpected conservation and global transmission of agrobacterial virulence plasmids.</title>
        <authorList>
            <person name="Weisberg A.J."/>
            <person name="Davis E.W. 2nd"/>
            <person name="Tabima J."/>
            <person name="Belcher M.S."/>
            <person name="Miller M."/>
            <person name="Kuo C.H."/>
            <person name="Loper J.E."/>
            <person name="Grunwald N.J."/>
            <person name="Putnam M.L."/>
            <person name="Chang J.H."/>
        </authorList>
    </citation>
    <scope>NUCLEOTIDE SEQUENCE</scope>
    <source>
        <strain evidence="6">17-1853-1a</strain>
    </source>
</reference>
<evidence type="ECO:0000313" key="6">
    <source>
        <dbReference type="EMBL" id="NTC29360.1"/>
    </source>
</evidence>
<evidence type="ECO:0000256" key="1">
    <source>
        <dbReference type="ARBA" id="ARBA00001917"/>
    </source>
</evidence>
<dbReference type="InterPro" id="IPR002563">
    <property type="entry name" value="Flavin_Rdtase-like_dom"/>
</dbReference>
<dbReference type="AlphaFoldDB" id="A0AA44F631"/>
<name>A0AA44F631_AGRTU</name>
<accession>A0AA44F631</accession>